<dbReference type="Gene3D" id="3.30.450.20">
    <property type="entry name" value="PAS domain"/>
    <property type="match status" value="1"/>
</dbReference>
<dbReference type="PANTHER" id="PTHR44757">
    <property type="entry name" value="DIGUANYLATE CYCLASE DGCP"/>
    <property type="match status" value="1"/>
</dbReference>
<dbReference type="SMART" id="SM00267">
    <property type="entry name" value="GGDEF"/>
    <property type="match status" value="1"/>
</dbReference>
<keyword evidence="5" id="KW-0808">Transferase</keyword>
<dbReference type="SUPFAM" id="SSF55785">
    <property type="entry name" value="PYP-like sensor domain (PAS domain)"/>
    <property type="match status" value="1"/>
</dbReference>
<protein>
    <submittedName>
        <fullName evidence="5">Diguanylate cyclase DgcM</fullName>
        <ecNumber evidence="5">2.7.7.65</ecNumber>
    </submittedName>
</protein>
<dbReference type="FunFam" id="3.30.70.270:FF:000001">
    <property type="entry name" value="Diguanylate cyclase domain protein"/>
    <property type="match status" value="1"/>
</dbReference>
<dbReference type="CDD" id="cd00130">
    <property type="entry name" value="PAS"/>
    <property type="match status" value="1"/>
</dbReference>
<feature type="compositionally biased region" description="Polar residues" evidence="1">
    <location>
        <begin position="1"/>
        <end position="12"/>
    </location>
</feature>
<dbReference type="Pfam" id="PF00990">
    <property type="entry name" value="GGDEF"/>
    <property type="match status" value="1"/>
</dbReference>
<dbReference type="SMART" id="SM00091">
    <property type="entry name" value="PAS"/>
    <property type="match status" value="1"/>
</dbReference>
<dbReference type="EMBL" id="CP114014">
    <property type="protein sequence ID" value="XAY07282.1"/>
    <property type="molecule type" value="Genomic_DNA"/>
</dbReference>
<dbReference type="SUPFAM" id="SSF55073">
    <property type="entry name" value="Nucleotide cyclase"/>
    <property type="match status" value="1"/>
</dbReference>
<gene>
    <name evidence="5" type="primary">dgcM</name>
    <name evidence="5" type="ORF">DSM112329_04163</name>
</gene>
<evidence type="ECO:0000259" key="4">
    <source>
        <dbReference type="PROSITE" id="PS50887"/>
    </source>
</evidence>
<dbReference type="Gene3D" id="3.30.70.270">
    <property type="match status" value="1"/>
</dbReference>
<dbReference type="NCBIfam" id="TIGR00254">
    <property type="entry name" value="GGDEF"/>
    <property type="match status" value="1"/>
</dbReference>
<evidence type="ECO:0000259" key="3">
    <source>
        <dbReference type="PROSITE" id="PS50113"/>
    </source>
</evidence>
<evidence type="ECO:0000313" key="5">
    <source>
        <dbReference type="EMBL" id="XAY07282.1"/>
    </source>
</evidence>
<dbReference type="CDD" id="cd01949">
    <property type="entry name" value="GGDEF"/>
    <property type="match status" value="1"/>
</dbReference>
<dbReference type="RefSeq" id="WP_354698481.1">
    <property type="nucleotide sequence ID" value="NZ_CP114014.1"/>
</dbReference>
<feature type="domain" description="PAC" evidence="3">
    <location>
        <begin position="105"/>
        <end position="158"/>
    </location>
</feature>
<dbReference type="InterPro" id="IPR000700">
    <property type="entry name" value="PAS-assoc_C"/>
</dbReference>
<dbReference type="InterPro" id="IPR000160">
    <property type="entry name" value="GGDEF_dom"/>
</dbReference>
<keyword evidence="5" id="KW-0548">Nucleotidyltransferase</keyword>
<dbReference type="InterPro" id="IPR052155">
    <property type="entry name" value="Biofilm_reg_signaling"/>
</dbReference>
<feature type="region of interest" description="Disordered" evidence="1">
    <location>
        <begin position="1"/>
        <end position="25"/>
    </location>
</feature>
<sequence>MRASRRTTTSAGPTLITAIGDPARPDAADADRSRFGALFDLSPLGTLVLSPDGVIAAASAAAAELLGRSRAELVGSRTADLAFADDAGQVLGQLRRVATGAAPTVRLEARLVRGDGTVLWTQLDACLLPGDGDAAPLQVLAQLQDISARAERQAELEQVANHDALTGLLNRRGLLEELDLGVARIRRYGRPGALLVIDLDHFKAVNDELGHQAGDVALIAVGALLVGRLRETDAVARHGGDEFAVILPETTQHQATQIAEDLLARIARARVGLPERPITASIGVAMLGRDSTSVSALAAADAAMYDVKRPGGDGVRVAGAA</sequence>
<accession>A0AAU7B0X3</accession>
<dbReference type="InterPro" id="IPR035965">
    <property type="entry name" value="PAS-like_dom_sf"/>
</dbReference>
<organism evidence="5">
    <name type="scientific">Paraconexibacter sp. AEG42_29</name>
    <dbReference type="NCBI Taxonomy" id="2997339"/>
    <lineage>
        <taxon>Bacteria</taxon>
        <taxon>Bacillati</taxon>
        <taxon>Actinomycetota</taxon>
        <taxon>Thermoleophilia</taxon>
        <taxon>Solirubrobacterales</taxon>
        <taxon>Paraconexibacteraceae</taxon>
        <taxon>Paraconexibacter</taxon>
    </lineage>
</organism>
<reference evidence="5" key="1">
    <citation type="submission" date="2022-12" db="EMBL/GenBank/DDBJ databases">
        <title>Paraconexibacter alkalitolerans sp. nov. and Baekduia alba sp. nov., isolated from soil and emended description of the genera Paraconexibacter (Chun et al., 2020) and Baekduia (An et al., 2020).</title>
        <authorList>
            <person name="Vieira S."/>
            <person name="Huber K.J."/>
            <person name="Geppert A."/>
            <person name="Wolf J."/>
            <person name="Neumann-Schaal M."/>
            <person name="Muesken M."/>
            <person name="Overmann J."/>
        </authorList>
    </citation>
    <scope>NUCLEOTIDE SEQUENCE</scope>
    <source>
        <strain evidence="5">AEG42_29</strain>
    </source>
</reference>
<proteinExistence type="predicted"/>
<dbReference type="InterPro" id="IPR043128">
    <property type="entry name" value="Rev_trsase/Diguanyl_cyclase"/>
</dbReference>
<dbReference type="PROSITE" id="PS50887">
    <property type="entry name" value="GGDEF"/>
    <property type="match status" value="1"/>
</dbReference>
<evidence type="ECO:0000259" key="2">
    <source>
        <dbReference type="PROSITE" id="PS50112"/>
    </source>
</evidence>
<dbReference type="PANTHER" id="PTHR44757:SF2">
    <property type="entry name" value="BIOFILM ARCHITECTURE MAINTENANCE PROTEIN MBAA"/>
    <property type="match status" value="1"/>
</dbReference>
<dbReference type="InterPro" id="IPR000014">
    <property type="entry name" value="PAS"/>
</dbReference>
<dbReference type="PROSITE" id="PS50112">
    <property type="entry name" value="PAS"/>
    <property type="match status" value="1"/>
</dbReference>
<dbReference type="EC" id="2.7.7.65" evidence="5"/>
<dbReference type="NCBIfam" id="TIGR00229">
    <property type="entry name" value="sensory_box"/>
    <property type="match status" value="1"/>
</dbReference>
<dbReference type="AlphaFoldDB" id="A0AAU7B0X3"/>
<feature type="domain" description="PAS" evidence="2">
    <location>
        <begin position="31"/>
        <end position="101"/>
    </location>
</feature>
<dbReference type="PROSITE" id="PS50113">
    <property type="entry name" value="PAC"/>
    <property type="match status" value="1"/>
</dbReference>
<dbReference type="KEGG" id="parq:DSM112329_04163"/>
<dbReference type="Pfam" id="PF08448">
    <property type="entry name" value="PAS_4"/>
    <property type="match status" value="1"/>
</dbReference>
<feature type="domain" description="GGDEF" evidence="4">
    <location>
        <begin position="190"/>
        <end position="320"/>
    </location>
</feature>
<name>A0AAU7B0X3_9ACTN</name>
<dbReference type="InterPro" id="IPR013656">
    <property type="entry name" value="PAS_4"/>
</dbReference>
<evidence type="ECO:0000256" key="1">
    <source>
        <dbReference type="SAM" id="MobiDB-lite"/>
    </source>
</evidence>
<dbReference type="InterPro" id="IPR029787">
    <property type="entry name" value="Nucleotide_cyclase"/>
</dbReference>
<dbReference type="GO" id="GO:0052621">
    <property type="term" value="F:diguanylate cyclase activity"/>
    <property type="evidence" value="ECO:0007669"/>
    <property type="project" value="UniProtKB-EC"/>
</dbReference>